<dbReference type="GO" id="GO:0005031">
    <property type="term" value="F:tumor necrosis factor receptor activity"/>
    <property type="evidence" value="ECO:0007669"/>
    <property type="project" value="TreeGrafter"/>
</dbReference>
<comment type="caution">
    <text evidence="5">Lacks conserved residue(s) required for the propagation of feature annotation.</text>
</comment>
<evidence type="ECO:0000256" key="2">
    <source>
        <dbReference type="ARBA" id="ARBA00022737"/>
    </source>
</evidence>
<accession>A0A9N7W2A0</accession>
<dbReference type="PROSITE" id="PS50050">
    <property type="entry name" value="TNFR_NGFR_2"/>
    <property type="match status" value="2"/>
</dbReference>
<feature type="region of interest" description="Disordered" evidence="6">
    <location>
        <begin position="392"/>
        <end position="449"/>
    </location>
</feature>
<dbReference type="PROSITE" id="PS00652">
    <property type="entry name" value="TNFR_NGFR_1"/>
    <property type="match status" value="1"/>
</dbReference>
<evidence type="ECO:0000256" key="8">
    <source>
        <dbReference type="SAM" id="SignalP"/>
    </source>
</evidence>
<keyword evidence="1 8" id="KW-0732">Signal</keyword>
<keyword evidence="2" id="KW-0677">Repeat</keyword>
<dbReference type="GO" id="GO:0150079">
    <property type="term" value="P:negative regulation of neuroinflammatory response"/>
    <property type="evidence" value="ECO:0007669"/>
    <property type="project" value="TreeGrafter"/>
</dbReference>
<dbReference type="Pfam" id="PF00020">
    <property type="entry name" value="TNFR_c6"/>
    <property type="match status" value="1"/>
</dbReference>
<evidence type="ECO:0000256" key="7">
    <source>
        <dbReference type="SAM" id="Phobius"/>
    </source>
</evidence>
<dbReference type="GO" id="GO:0097191">
    <property type="term" value="P:extrinsic apoptotic signaling pathway"/>
    <property type="evidence" value="ECO:0007669"/>
    <property type="project" value="TreeGrafter"/>
</dbReference>
<comment type="caution">
    <text evidence="10">The sequence shown here is derived from an EMBL/GenBank/DDBJ whole genome shotgun (WGS) entry which is preliminary data.</text>
</comment>
<dbReference type="SUPFAM" id="SSF57586">
    <property type="entry name" value="TNF receptor-like"/>
    <property type="match status" value="2"/>
</dbReference>
<dbReference type="GO" id="GO:0002724">
    <property type="term" value="P:regulation of T cell cytokine production"/>
    <property type="evidence" value="ECO:0007669"/>
    <property type="project" value="TreeGrafter"/>
</dbReference>
<organism evidence="10 11">
    <name type="scientific">Pleuronectes platessa</name>
    <name type="common">European plaice</name>
    <dbReference type="NCBI Taxonomy" id="8262"/>
    <lineage>
        <taxon>Eukaryota</taxon>
        <taxon>Metazoa</taxon>
        <taxon>Chordata</taxon>
        <taxon>Craniata</taxon>
        <taxon>Vertebrata</taxon>
        <taxon>Euteleostomi</taxon>
        <taxon>Actinopterygii</taxon>
        <taxon>Neopterygii</taxon>
        <taxon>Teleostei</taxon>
        <taxon>Neoteleostei</taxon>
        <taxon>Acanthomorphata</taxon>
        <taxon>Carangaria</taxon>
        <taxon>Pleuronectiformes</taxon>
        <taxon>Pleuronectoidei</taxon>
        <taxon>Pleuronectidae</taxon>
        <taxon>Pleuronectes</taxon>
    </lineage>
</organism>
<dbReference type="GO" id="GO:0008630">
    <property type="term" value="P:intrinsic apoptotic signaling pathway in response to DNA damage"/>
    <property type="evidence" value="ECO:0007669"/>
    <property type="project" value="TreeGrafter"/>
</dbReference>
<name>A0A9N7W2A0_PLEPL</name>
<dbReference type="PRINTS" id="PR01680">
    <property type="entry name" value="TNFACTORR6"/>
</dbReference>
<dbReference type="GO" id="GO:0043120">
    <property type="term" value="F:tumor necrosis factor binding"/>
    <property type="evidence" value="ECO:0007669"/>
    <property type="project" value="TreeGrafter"/>
</dbReference>
<gene>
    <name evidence="10" type="ORF">PLEPLA_LOCUS47389</name>
</gene>
<feature type="domain" description="TNFR-Cys" evidence="9">
    <location>
        <begin position="64"/>
        <end position="106"/>
    </location>
</feature>
<proteinExistence type="predicted"/>
<feature type="region of interest" description="Disordered" evidence="6">
    <location>
        <begin position="345"/>
        <end position="369"/>
    </location>
</feature>
<feature type="domain" description="TNFR-Cys" evidence="9">
    <location>
        <begin position="26"/>
        <end position="62"/>
    </location>
</feature>
<dbReference type="InterPro" id="IPR008063">
    <property type="entry name" value="Fas_rcpt"/>
</dbReference>
<evidence type="ECO:0000256" key="6">
    <source>
        <dbReference type="SAM" id="MobiDB-lite"/>
    </source>
</evidence>
<dbReference type="GO" id="GO:0051044">
    <property type="term" value="P:positive regulation of membrane protein ectodomain proteolysis"/>
    <property type="evidence" value="ECO:0007669"/>
    <property type="project" value="TreeGrafter"/>
</dbReference>
<dbReference type="PANTHER" id="PTHR47386:SF1">
    <property type="entry name" value="TUMOR NECROSIS FACTOR RECEPTOR SUPERFAMILY MEMBER 1B"/>
    <property type="match status" value="1"/>
</dbReference>
<keyword evidence="7" id="KW-1133">Transmembrane helix</keyword>
<dbReference type="GO" id="GO:0042129">
    <property type="term" value="P:regulation of T cell proliferation"/>
    <property type="evidence" value="ECO:0007669"/>
    <property type="project" value="TreeGrafter"/>
</dbReference>
<evidence type="ECO:0000256" key="1">
    <source>
        <dbReference type="ARBA" id="ARBA00022729"/>
    </source>
</evidence>
<dbReference type="GO" id="GO:0006955">
    <property type="term" value="P:immune response"/>
    <property type="evidence" value="ECO:0007669"/>
    <property type="project" value="InterPro"/>
</dbReference>
<dbReference type="Gene3D" id="2.10.50.10">
    <property type="entry name" value="Tumor Necrosis Factor Receptor, subunit A, domain 2"/>
    <property type="match status" value="3"/>
</dbReference>
<protein>
    <recommendedName>
        <fullName evidence="9">TNFR-Cys domain-containing protein</fullName>
    </recommendedName>
</protein>
<feature type="signal peptide" evidence="8">
    <location>
        <begin position="1"/>
        <end position="18"/>
    </location>
</feature>
<evidence type="ECO:0000259" key="9">
    <source>
        <dbReference type="PROSITE" id="PS50050"/>
    </source>
</evidence>
<feature type="disulfide bond" evidence="5">
    <location>
        <begin position="44"/>
        <end position="62"/>
    </location>
</feature>
<dbReference type="GO" id="GO:0048714">
    <property type="term" value="P:positive regulation of oligodendrocyte differentiation"/>
    <property type="evidence" value="ECO:0007669"/>
    <property type="project" value="TreeGrafter"/>
</dbReference>
<feature type="disulfide bond" evidence="5">
    <location>
        <begin position="65"/>
        <end position="80"/>
    </location>
</feature>
<keyword evidence="11" id="KW-1185">Reference proteome</keyword>
<evidence type="ECO:0000313" key="11">
    <source>
        <dbReference type="Proteomes" id="UP001153269"/>
    </source>
</evidence>
<feature type="chain" id="PRO_5040329271" description="TNFR-Cys domain-containing protein" evidence="8">
    <location>
        <begin position="19"/>
        <end position="449"/>
    </location>
</feature>
<feature type="disulfide bond" evidence="5">
    <location>
        <begin position="41"/>
        <end position="54"/>
    </location>
</feature>
<dbReference type="InterPro" id="IPR051670">
    <property type="entry name" value="TNF_chemokine_rcpt-like"/>
</dbReference>
<dbReference type="EMBL" id="CADEAL010004436">
    <property type="protein sequence ID" value="CAB1459552.1"/>
    <property type="molecule type" value="Genomic_DNA"/>
</dbReference>
<evidence type="ECO:0000313" key="10">
    <source>
        <dbReference type="EMBL" id="CAB1459552.1"/>
    </source>
</evidence>
<dbReference type="PANTHER" id="PTHR47386">
    <property type="entry name" value="TUMOR NECROSIS FACTOR RECEPTOR SUPERFAMILY MEMBER 1B"/>
    <property type="match status" value="1"/>
</dbReference>
<feature type="repeat" description="TNFR-Cys" evidence="5">
    <location>
        <begin position="64"/>
        <end position="106"/>
    </location>
</feature>
<keyword evidence="3 5" id="KW-1015">Disulfide bond</keyword>
<sequence>MKEILALLVLLFVRTTTPYGPDSDGRCRNKTTEYLVNNRCCKKCPPGQRLSQECSDTTESVCKQCDPNQYMEKWNYAQNCLPCRICRSDKGLQYVQNCSSTTRAGCVCKPGMYCIVEFDDPYCAECLKYSPCKAGFGVSVPGTAYSDVSCKRCPTGMFSDTRSYTDPCRPHTDCHGKAVVTQGNTVSDTLCEEGVVHSNLLQDTTKGYQPGTLFSTAGTIRSTVLAISDATLSVSATVSNEVFNHSTTSLPPNRPPGISLAAIVSGVIGILLLFIIIILVFLCKAVRCKDAEKFHPKVDANGNCERDKEITQSDLEETQLMCFTVTCPEQQSLLDKAGACSDYKPVTPQPSVPSESSSQPTSPQIISPLSANPQFNVNITFHIGNGSCGTPSVMPTHLTESDSHLPFGEEEESFSIPQQEDGKHPLRPVQASAKARIRSTDVAALKRTQ</sequence>
<feature type="compositionally biased region" description="Low complexity" evidence="6">
    <location>
        <begin position="352"/>
        <end position="368"/>
    </location>
</feature>
<dbReference type="InterPro" id="IPR001368">
    <property type="entry name" value="TNFR/NGFR_Cys_rich_reg"/>
</dbReference>
<dbReference type="CDD" id="cd15835">
    <property type="entry name" value="TNFRSF1B_teleost"/>
    <property type="match status" value="1"/>
</dbReference>
<keyword evidence="7" id="KW-0472">Membrane</keyword>
<dbReference type="GO" id="GO:0031643">
    <property type="term" value="P:positive regulation of myelination"/>
    <property type="evidence" value="ECO:0007669"/>
    <property type="project" value="TreeGrafter"/>
</dbReference>
<keyword evidence="4" id="KW-0325">Glycoprotein</keyword>
<dbReference type="GO" id="GO:0016020">
    <property type="term" value="C:membrane"/>
    <property type="evidence" value="ECO:0007669"/>
    <property type="project" value="InterPro"/>
</dbReference>
<evidence type="ECO:0000256" key="3">
    <source>
        <dbReference type="ARBA" id="ARBA00023157"/>
    </source>
</evidence>
<feature type="transmembrane region" description="Helical" evidence="7">
    <location>
        <begin position="258"/>
        <end position="283"/>
    </location>
</feature>
<dbReference type="Proteomes" id="UP001153269">
    <property type="component" value="Unassembled WGS sequence"/>
</dbReference>
<evidence type="ECO:0000256" key="4">
    <source>
        <dbReference type="ARBA" id="ARBA00023180"/>
    </source>
</evidence>
<dbReference type="SMART" id="SM00208">
    <property type="entry name" value="TNFR"/>
    <property type="match status" value="4"/>
</dbReference>
<keyword evidence="7" id="KW-0812">Transmembrane</keyword>
<dbReference type="AlphaFoldDB" id="A0A9N7W2A0"/>
<feature type="repeat" description="TNFR-Cys" evidence="5">
    <location>
        <begin position="26"/>
        <end position="62"/>
    </location>
</feature>
<evidence type="ECO:0000256" key="5">
    <source>
        <dbReference type="PROSITE-ProRule" id="PRU00206"/>
    </source>
</evidence>
<reference evidence="10" key="1">
    <citation type="submission" date="2020-03" db="EMBL/GenBank/DDBJ databases">
        <authorList>
            <person name="Weist P."/>
        </authorList>
    </citation>
    <scope>NUCLEOTIDE SEQUENCE</scope>
</reference>